<dbReference type="AlphaFoldDB" id="A0A1G9MLM7"/>
<keyword evidence="3" id="KW-1185">Reference proteome</keyword>
<dbReference type="Proteomes" id="UP000198683">
    <property type="component" value="Unassembled WGS sequence"/>
</dbReference>
<protein>
    <submittedName>
        <fullName evidence="2">Uncharacterized protein</fullName>
    </submittedName>
</protein>
<evidence type="ECO:0000313" key="2">
    <source>
        <dbReference type="EMBL" id="SDL75034.1"/>
    </source>
</evidence>
<name>A0A1G9MLM7_9ACTN</name>
<keyword evidence="1" id="KW-0812">Transmembrane</keyword>
<feature type="transmembrane region" description="Helical" evidence="1">
    <location>
        <begin position="28"/>
        <end position="48"/>
    </location>
</feature>
<organism evidence="2 3">
    <name type="scientific">Nonomuraea maritima</name>
    <dbReference type="NCBI Taxonomy" id="683260"/>
    <lineage>
        <taxon>Bacteria</taxon>
        <taxon>Bacillati</taxon>
        <taxon>Actinomycetota</taxon>
        <taxon>Actinomycetes</taxon>
        <taxon>Streptosporangiales</taxon>
        <taxon>Streptosporangiaceae</taxon>
        <taxon>Nonomuraea</taxon>
    </lineage>
</organism>
<evidence type="ECO:0000256" key="1">
    <source>
        <dbReference type="SAM" id="Phobius"/>
    </source>
</evidence>
<accession>A0A1G9MLM7</accession>
<dbReference type="RefSeq" id="WP_090772128.1">
    <property type="nucleotide sequence ID" value="NZ_FNFB01000028.1"/>
</dbReference>
<gene>
    <name evidence="2" type="ORF">SAMN05421874_12888</name>
</gene>
<keyword evidence="1" id="KW-0472">Membrane</keyword>
<sequence length="69" mass="7209">MTRIAAIAMSIVFIVALIEHALKGTAPAMLVALAALAMVSVTATAALGRPRRLAGLAYRRGYQDASRTP</sequence>
<reference evidence="2 3" key="1">
    <citation type="submission" date="2016-10" db="EMBL/GenBank/DDBJ databases">
        <authorList>
            <person name="de Groot N.N."/>
        </authorList>
    </citation>
    <scope>NUCLEOTIDE SEQUENCE [LARGE SCALE GENOMIC DNA]</scope>
    <source>
        <strain evidence="2 3">CGMCC 4.5681</strain>
    </source>
</reference>
<dbReference type="EMBL" id="FNFB01000028">
    <property type="protein sequence ID" value="SDL75034.1"/>
    <property type="molecule type" value="Genomic_DNA"/>
</dbReference>
<proteinExistence type="predicted"/>
<evidence type="ECO:0000313" key="3">
    <source>
        <dbReference type="Proteomes" id="UP000198683"/>
    </source>
</evidence>
<keyword evidence="1" id="KW-1133">Transmembrane helix</keyword>